<feature type="domain" description="Disease resistance R13L4/SHOC-2-like LRR" evidence="10">
    <location>
        <begin position="724"/>
        <end position="1053"/>
    </location>
</feature>
<dbReference type="SUPFAM" id="SSF52058">
    <property type="entry name" value="L domain-like"/>
    <property type="match status" value="1"/>
</dbReference>
<dbReference type="InterPro" id="IPR058922">
    <property type="entry name" value="WHD_DRP"/>
</dbReference>
<dbReference type="PRINTS" id="PR00364">
    <property type="entry name" value="DISEASERSIST"/>
</dbReference>
<dbReference type="InterPro" id="IPR027417">
    <property type="entry name" value="P-loop_NTPase"/>
</dbReference>
<dbReference type="FunFam" id="3.40.50.300:FF:001091">
    <property type="entry name" value="Probable disease resistance protein At1g61300"/>
    <property type="match status" value="1"/>
</dbReference>
<dbReference type="PANTHER" id="PTHR23155">
    <property type="entry name" value="DISEASE RESISTANCE PROTEIN RP"/>
    <property type="match status" value="1"/>
</dbReference>
<dbReference type="Pfam" id="PF18052">
    <property type="entry name" value="Rx_N"/>
    <property type="match status" value="1"/>
</dbReference>
<evidence type="ECO:0000259" key="10">
    <source>
        <dbReference type="Pfam" id="PF23598"/>
    </source>
</evidence>
<keyword evidence="5" id="KW-0611">Plant defense</keyword>
<accession>R7W726</accession>
<dbReference type="AlphaFoldDB" id="R7W726"/>
<dbReference type="InterPro" id="IPR042197">
    <property type="entry name" value="Apaf_helical"/>
</dbReference>
<evidence type="ECO:0000259" key="7">
    <source>
        <dbReference type="Pfam" id="PF00931"/>
    </source>
</evidence>
<evidence type="ECO:0000313" key="11">
    <source>
        <dbReference type="EnsemblPlants" id="EMT13925"/>
    </source>
</evidence>
<evidence type="ECO:0000256" key="3">
    <source>
        <dbReference type="ARBA" id="ARBA00022737"/>
    </source>
</evidence>
<name>R7W726_AEGTA</name>
<evidence type="ECO:0000256" key="5">
    <source>
        <dbReference type="ARBA" id="ARBA00022821"/>
    </source>
</evidence>
<dbReference type="InterPro" id="IPR032675">
    <property type="entry name" value="LRR_dom_sf"/>
</dbReference>
<evidence type="ECO:0000256" key="4">
    <source>
        <dbReference type="ARBA" id="ARBA00022741"/>
    </source>
</evidence>
<dbReference type="FunFam" id="1.10.10.10:FF:000322">
    <property type="entry name" value="Probable disease resistance protein At1g63360"/>
    <property type="match status" value="2"/>
</dbReference>
<dbReference type="Gene3D" id="1.10.8.430">
    <property type="entry name" value="Helical domain of apoptotic protease-activating factors"/>
    <property type="match status" value="2"/>
</dbReference>
<dbReference type="InterPro" id="IPR044974">
    <property type="entry name" value="Disease_R_plants"/>
</dbReference>
<reference evidence="11" key="1">
    <citation type="submission" date="2015-06" db="UniProtKB">
        <authorList>
            <consortium name="EnsemblPlants"/>
        </authorList>
    </citation>
    <scope>IDENTIFICATION</scope>
</reference>
<dbReference type="EnsemblPlants" id="EMT13925">
    <property type="protein sequence ID" value="EMT13925"/>
    <property type="gene ID" value="F775_04571"/>
</dbReference>
<dbReference type="Pfam" id="PF23559">
    <property type="entry name" value="WHD_DRP"/>
    <property type="match status" value="2"/>
</dbReference>
<dbReference type="GO" id="GO:0043531">
    <property type="term" value="F:ADP binding"/>
    <property type="evidence" value="ECO:0007669"/>
    <property type="project" value="InterPro"/>
</dbReference>
<dbReference type="PANTHER" id="PTHR23155:SF1098">
    <property type="entry name" value="OS11G0678400 PROTEIN"/>
    <property type="match status" value="1"/>
</dbReference>
<dbReference type="Gene3D" id="1.10.10.10">
    <property type="entry name" value="Winged helix-like DNA-binding domain superfamily/Winged helix DNA-binding domain"/>
    <property type="match status" value="2"/>
</dbReference>
<organism evidence="11">
    <name type="scientific">Aegilops tauschii</name>
    <name type="common">Tausch's goatgrass</name>
    <name type="synonym">Aegilops squarrosa</name>
    <dbReference type="NCBI Taxonomy" id="37682"/>
    <lineage>
        <taxon>Eukaryota</taxon>
        <taxon>Viridiplantae</taxon>
        <taxon>Streptophyta</taxon>
        <taxon>Embryophyta</taxon>
        <taxon>Tracheophyta</taxon>
        <taxon>Spermatophyta</taxon>
        <taxon>Magnoliopsida</taxon>
        <taxon>Liliopsida</taxon>
        <taxon>Poales</taxon>
        <taxon>Poaceae</taxon>
        <taxon>BOP clade</taxon>
        <taxon>Pooideae</taxon>
        <taxon>Triticodae</taxon>
        <taxon>Triticeae</taxon>
        <taxon>Triticinae</taxon>
        <taxon>Aegilops</taxon>
    </lineage>
</organism>
<feature type="domain" description="NB-ARC" evidence="7">
    <location>
        <begin position="187"/>
        <end position="354"/>
    </location>
</feature>
<dbReference type="Gene3D" id="1.20.5.4130">
    <property type="match status" value="1"/>
</dbReference>
<evidence type="ECO:0000256" key="1">
    <source>
        <dbReference type="ARBA" id="ARBA00008894"/>
    </source>
</evidence>
<dbReference type="GO" id="GO:0002758">
    <property type="term" value="P:innate immune response-activating signaling pathway"/>
    <property type="evidence" value="ECO:0007669"/>
    <property type="project" value="UniProtKB-ARBA"/>
</dbReference>
<dbReference type="InterPro" id="IPR002182">
    <property type="entry name" value="NB-ARC"/>
</dbReference>
<dbReference type="InterPro" id="IPR041118">
    <property type="entry name" value="Rx_N"/>
</dbReference>
<dbReference type="GO" id="GO:0042742">
    <property type="term" value="P:defense response to bacterium"/>
    <property type="evidence" value="ECO:0007669"/>
    <property type="project" value="UniProtKB-ARBA"/>
</dbReference>
<protein>
    <submittedName>
        <fullName evidence="11">Disease resistance protein RPM1</fullName>
    </submittedName>
</protein>
<comment type="similarity">
    <text evidence="1">Belongs to the disease resistance NB-LRR family.</text>
</comment>
<evidence type="ECO:0000259" key="8">
    <source>
        <dbReference type="Pfam" id="PF18052"/>
    </source>
</evidence>
<dbReference type="Gene3D" id="3.40.50.300">
    <property type="entry name" value="P-loop containing nucleotide triphosphate hydrolases"/>
    <property type="match status" value="1"/>
</dbReference>
<evidence type="ECO:0000259" key="9">
    <source>
        <dbReference type="Pfam" id="PF23559"/>
    </source>
</evidence>
<dbReference type="Pfam" id="PF23598">
    <property type="entry name" value="LRR_14"/>
    <property type="match status" value="1"/>
</dbReference>
<proteinExistence type="inferred from homology"/>
<dbReference type="GO" id="GO:0009626">
    <property type="term" value="P:plant-type hypersensitive response"/>
    <property type="evidence" value="ECO:0007669"/>
    <property type="project" value="UniProtKB-ARBA"/>
</dbReference>
<evidence type="ECO:0000256" key="6">
    <source>
        <dbReference type="ARBA" id="ARBA00023054"/>
    </source>
</evidence>
<keyword evidence="3" id="KW-0677">Repeat</keyword>
<dbReference type="InterPro" id="IPR055414">
    <property type="entry name" value="LRR_R13L4/SHOC2-like"/>
</dbReference>
<dbReference type="SUPFAM" id="SSF52540">
    <property type="entry name" value="P-loop containing nucleoside triphosphate hydrolases"/>
    <property type="match status" value="2"/>
</dbReference>
<dbReference type="InterPro" id="IPR036388">
    <property type="entry name" value="WH-like_DNA-bd_sf"/>
</dbReference>
<feature type="domain" description="Disease resistance protein winged helix" evidence="9">
    <location>
        <begin position="605"/>
        <end position="676"/>
    </location>
</feature>
<feature type="domain" description="Disease resistance N-terminal" evidence="8">
    <location>
        <begin position="21"/>
        <end position="103"/>
    </location>
</feature>
<keyword evidence="4" id="KW-0547">Nucleotide-binding</keyword>
<sequence>MAEIVILLAIKKIGIALAKGAADQARVQFAKYGAQLLELQGSMGRVPRELRVMHDVLCQMDIRNRSNQVYEGWLEEVRKVAHVMEDMVDEYLYLVGREHDIGCCFFLKKGVKKPRSLLCLNQIALSVKELEKDLSHLSKTKNRWVPMINNGDSSNLSYIVKRSQELANISRLIDEEDLVGVDKNREKLEQWWGGDDQKCSVIALLGMGGLGKTALAANVYKREREKFQCYAWVSISQTYSREDVLRNMIKELFKDNASALCSTLSMDIMSLEETLKKYLEQRKYLIILDDVWDPEAFHDLSRMLTHNDKGSRVILTTREASIAALASQGHSLTLKALPEDKAWDLFCKKAFPRDTNHECPTDLKPSSKEIVSKCKGLPLAVVSVGSLLSAREKAVEEWRRINDQLSWEIINNSSLDHIRNVLHLSFIYLPTYLKSCFLYCSLFPEDYLFKRKQLVRLFIAEGFIKERGESTLEEVAEGYLKELVDRNMLQLVEGNSFKALPEDKAWDLFCKKAFPRDTNHECPTDLKPSSKEIVSKCKGLPLAVVSVGSLLSAREKTVEEWRRINDQLSWEIINNSSLDHIRNVLHLSFIYLPTYLKSCFLYCSLFPEDYLFKRKQLVRLFIAEGFIKERGESTLEEVAEGYLKELVDRNMLQLVERNSFGRVKKFRMHDLVRELAVDLCKKNCFGASYEDQCGGSLEMDGRRLVLHKVKKDIQQPFSNMHQLRTVITLGDSKSSCTLLPLLCTESRYLTVLELSGLPLEKIPDAIGDLFNLRHLGLRGSKVKMLPKTIENLSNLLTLDLYESDIHKLPSGIVKLKKLRHLFAERVIDAEGDFECRSGVCIPIGLGNLTNLQTLQALEVQDECLRHLGELRQMRSLRLWNVKGMYCGRISESLVRMPYLSNLDVNASDEDEVLLLNVCLPSLQKLSLRGRLAEGALDESPLFQADGGQNLYVFYLSWSQLREDPLPSLSRLANMTCLHFTRAYNGEQLSFLVGWFPKLKVLSLRDLPNLSRLEVQQGAMASLEELFLANLSSMTEVPAGIEFLLPLQHLSFLEITNDFLTMLYQCSVLEEQMWHYSLRD</sequence>
<evidence type="ECO:0000256" key="2">
    <source>
        <dbReference type="ARBA" id="ARBA00022614"/>
    </source>
</evidence>
<dbReference type="Gene3D" id="3.80.10.10">
    <property type="entry name" value="Ribonuclease Inhibitor"/>
    <property type="match status" value="1"/>
</dbReference>
<keyword evidence="2" id="KW-0433">Leucine-rich repeat</keyword>
<dbReference type="Pfam" id="PF00931">
    <property type="entry name" value="NB-ARC"/>
    <property type="match status" value="1"/>
</dbReference>
<keyword evidence="6" id="KW-0175">Coiled coil</keyword>
<feature type="domain" description="Disease resistance protein winged helix" evidence="9">
    <location>
        <begin position="442"/>
        <end position="493"/>
    </location>
</feature>